<reference evidence="2" key="1">
    <citation type="submission" date="2020-06" db="EMBL/GenBank/DDBJ databases">
        <title>Characterization of fructooligosaccharide metabolism and fructooligosaccharide-degrading enzymes in human commensal butyrate producers.</title>
        <authorList>
            <person name="Tanno H."/>
            <person name="Fujii T."/>
            <person name="Hirano K."/>
            <person name="Maeno S."/>
            <person name="Tonozuka T."/>
            <person name="Sakamoto M."/>
            <person name="Ohkuma M."/>
            <person name="Tochio T."/>
            <person name="Endo A."/>
        </authorList>
    </citation>
    <scope>NUCLEOTIDE SEQUENCE</scope>
    <source>
        <strain evidence="2">JCM 17466</strain>
    </source>
</reference>
<evidence type="ECO:0000256" key="1">
    <source>
        <dbReference type="SAM" id="Phobius"/>
    </source>
</evidence>
<keyword evidence="3" id="KW-1185">Reference proteome</keyword>
<dbReference type="EMBL" id="BLYI01000050">
    <property type="protein sequence ID" value="GFO86079.1"/>
    <property type="molecule type" value="Genomic_DNA"/>
</dbReference>
<accession>A0A916VDA5</accession>
<keyword evidence="1" id="KW-0472">Membrane</keyword>
<protein>
    <submittedName>
        <fullName evidence="2">Uncharacterized protein</fullName>
    </submittedName>
</protein>
<keyword evidence="1" id="KW-1133">Transmembrane helix</keyword>
<proteinExistence type="predicted"/>
<dbReference type="Proteomes" id="UP000613208">
    <property type="component" value="Unassembled WGS sequence"/>
</dbReference>
<name>A0A916VDA5_9FIRM</name>
<evidence type="ECO:0000313" key="3">
    <source>
        <dbReference type="Proteomes" id="UP000613208"/>
    </source>
</evidence>
<keyword evidence="1" id="KW-0812">Transmembrane</keyword>
<comment type="caution">
    <text evidence="2">The sequence shown here is derived from an EMBL/GenBank/DDBJ whole genome shotgun (WGS) entry which is preliminary data.</text>
</comment>
<gene>
    <name evidence="2" type="ORF">ANBU17_24260</name>
</gene>
<sequence>MKAKKARTIKKTLQITVLCLFAAAFLLPKGSQSYLMTGIAATGVIVSLAILIIPPLASGLRKLRIPTGRATDTGNGNSDLETILIRQISYQITDTLQSAFPEATWEFAEPLHLSHLLDGDAIRLSTRNTGNHNFAEVSMDEYGNLHLQMLTVSALKRRGDKSASPDTPKVDPASWYSLIGKPFLVEMIGNLQAKGHQKLFIGEQGDVYILNGKEPEIKGKLEHFPPKAYWPALLQVFADDELEAAETENAVEITWA</sequence>
<feature type="transmembrane region" description="Helical" evidence="1">
    <location>
        <begin position="12"/>
        <end position="28"/>
    </location>
</feature>
<organism evidence="2 3">
    <name type="scientific">Anaerostipes butyraticus</name>
    <dbReference type="NCBI Taxonomy" id="645466"/>
    <lineage>
        <taxon>Bacteria</taxon>
        <taxon>Bacillati</taxon>
        <taxon>Bacillota</taxon>
        <taxon>Clostridia</taxon>
        <taxon>Lachnospirales</taxon>
        <taxon>Lachnospiraceae</taxon>
        <taxon>Anaerostipes</taxon>
    </lineage>
</organism>
<feature type="transmembrane region" description="Helical" evidence="1">
    <location>
        <begin position="34"/>
        <end position="57"/>
    </location>
</feature>
<dbReference type="RefSeq" id="WP_243282649.1">
    <property type="nucleotide sequence ID" value="NZ_BLYI01000050.1"/>
</dbReference>
<dbReference type="AlphaFoldDB" id="A0A916VDA5"/>
<evidence type="ECO:0000313" key="2">
    <source>
        <dbReference type="EMBL" id="GFO86079.1"/>
    </source>
</evidence>